<evidence type="ECO:0000256" key="3">
    <source>
        <dbReference type="SAM" id="Phobius"/>
    </source>
</evidence>
<keyword evidence="2 3" id="KW-0472">Membrane</keyword>
<name>A0A495JZK0_WILMA</name>
<evidence type="ECO:0000313" key="4">
    <source>
        <dbReference type="EMBL" id="RKR94396.1"/>
    </source>
</evidence>
<feature type="transmembrane region" description="Helical" evidence="3">
    <location>
        <begin position="53"/>
        <end position="77"/>
    </location>
</feature>
<sequence length="215" mass="22623">MLNARALLSATPAEERALIAKDRAARADLRAAESALAALEVELGERDPIRSPVWFRILVAAVALAAVAAVAGGYGYVTADSGFSDADYQRAARERVELLLTPAADDAAGRSRKILAGSTGTFRDEFAQSADAYTRFVQQIGAQAAGTVDGVGISSRSGERATLLVTAAIATRTEVTDDPANTEPGGGPDDRRFRIQVDVVPEDGSLKISDLEFFP</sequence>
<gene>
    <name evidence="4" type="ORF">DFJ75_1192</name>
</gene>
<evidence type="ECO:0000256" key="2">
    <source>
        <dbReference type="ARBA" id="ARBA00023136"/>
    </source>
</evidence>
<keyword evidence="3" id="KW-0812">Transmembrane</keyword>
<keyword evidence="3" id="KW-1133">Transmembrane helix</keyword>
<dbReference type="GO" id="GO:0016020">
    <property type="term" value="C:membrane"/>
    <property type="evidence" value="ECO:0007669"/>
    <property type="project" value="UniProtKB-SubCell"/>
</dbReference>
<dbReference type="OrthoDB" id="4774723at2"/>
<accession>A0A495JZK0</accession>
<dbReference type="PANTHER" id="PTHR37042:SF4">
    <property type="entry name" value="OUTER MEMBRANE PROTEIN RV1973"/>
    <property type="match status" value="1"/>
</dbReference>
<protein>
    <submittedName>
        <fullName evidence="4">Mce-associated membrane protein</fullName>
    </submittedName>
</protein>
<dbReference type="EMBL" id="RBKV01000001">
    <property type="protein sequence ID" value="RKR94396.1"/>
    <property type="molecule type" value="Genomic_DNA"/>
</dbReference>
<dbReference type="AlphaFoldDB" id="A0A495JZK0"/>
<dbReference type="Proteomes" id="UP000274762">
    <property type="component" value="Unassembled WGS sequence"/>
</dbReference>
<dbReference type="RefSeq" id="WP_062798934.1">
    <property type="nucleotide sequence ID" value="NZ_CBCRXS010000006.1"/>
</dbReference>
<dbReference type="PANTHER" id="PTHR37042">
    <property type="entry name" value="OUTER MEMBRANE PROTEIN RV1973"/>
    <property type="match status" value="1"/>
</dbReference>
<reference evidence="4 5" key="1">
    <citation type="submission" date="2018-10" db="EMBL/GenBank/DDBJ databases">
        <title>Sequencing the genomes of 1000 actinobacteria strains.</title>
        <authorList>
            <person name="Klenk H.-P."/>
        </authorList>
    </citation>
    <scope>NUCLEOTIDE SEQUENCE [LARGE SCALE GENOMIC DNA]</scope>
    <source>
        <strain evidence="4 5">DSM 44343</strain>
    </source>
</reference>
<comment type="subcellular location">
    <subcellularLocation>
        <location evidence="1">Membrane</location>
    </subcellularLocation>
</comment>
<evidence type="ECO:0000313" key="5">
    <source>
        <dbReference type="Proteomes" id="UP000274762"/>
    </source>
</evidence>
<evidence type="ECO:0000256" key="1">
    <source>
        <dbReference type="ARBA" id="ARBA00004370"/>
    </source>
</evidence>
<organism evidence="4 5">
    <name type="scientific">Williamsia marianensis</name>
    <dbReference type="NCBI Taxonomy" id="85044"/>
    <lineage>
        <taxon>Bacteria</taxon>
        <taxon>Bacillati</taxon>
        <taxon>Actinomycetota</taxon>
        <taxon>Actinomycetes</taxon>
        <taxon>Mycobacteriales</taxon>
        <taxon>Nocardiaceae</taxon>
        <taxon>Williamsia</taxon>
    </lineage>
</organism>
<comment type="caution">
    <text evidence="4">The sequence shown here is derived from an EMBL/GenBank/DDBJ whole genome shotgun (WGS) entry which is preliminary data.</text>
</comment>
<proteinExistence type="predicted"/>